<feature type="transmembrane region" description="Helical" evidence="2">
    <location>
        <begin position="290"/>
        <end position="311"/>
    </location>
</feature>
<evidence type="ECO:0008006" key="5">
    <source>
        <dbReference type="Google" id="ProtNLM"/>
    </source>
</evidence>
<comment type="caution">
    <text evidence="3">The sequence shown here is derived from an EMBL/GenBank/DDBJ whole genome shotgun (WGS) entry which is preliminary data.</text>
</comment>
<evidence type="ECO:0000256" key="1">
    <source>
        <dbReference type="SAM" id="MobiDB-lite"/>
    </source>
</evidence>
<dbReference type="EMBL" id="JAIZAY010000009">
    <property type="protein sequence ID" value="KAJ8036729.1"/>
    <property type="molecule type" value="Genomic_DNA"/>
</dbReference>
<feature type="region of interest" description="Disordered" evidence="1">
    <location>
        <begin position="744"/>
        <end position="792"/>
    </location>
</feature>
<keyword evidence="2" id="KW-0472">Membrane</keyword>
<accession>A0A9Q1C221</accession>
<evidence type="ECO:0000313" key="3">
    <source>
        <dbReference type="EMBL" id="KAJ8036729.1"/>
    </source>
</evidence>
<evidence type="ECO:0000256" key="2">
    <source>
        <dbReference type="SAM" id="Phobius"/>
    </source>
</evidence>
<feature type="transmembrane region" description="Helical" evidence="2">
    <location>
        <begin position="242"/>
        <end position="262"/>
    </location>
</feature>
<feature type="transmembrane region" description="Helical" evidence="2">
    <location>
        <begin position="27"/>
        <end position="51"/>
    </location>
</feature>
<protein>
    <recommendedName>
        <fullName evidence="5">Transmembrane protein</fullName>
    </recommendedName>
</protein>
<evidence type="ECO:0000313" key="4">
    <source>
        <dbReference type="Proteomes" id="UP001152320"/>
    </source>
</evidence>
<feature type="region of interest" description="Disordered" evidence="1">
    <location>
        <begin position="931"/>
        <end position="951"/>
    </location>
</feature>
<feature type="compositionally biased region" description="Low complexity" evidence="1">
    <location>
        <begin position="481"/>
        <end position="491"/>
    </location>
</feature>
<feature type="transmembrane region" description="Helical" evidence="2">
    <location>
        <begin position="1092"/>
        <end position="1110"/>
    </location>
</feature>
<feature type="compositionally biased region" description="Polar residues" evidence="1">
    <location>
        <begin position="438"/>
        <end position="448"/>
    </location>
</feature>
<feature type="compositionally biased region" description="Polar residues" evidence="1">
    <location>
        <begin position="744"/>
        <end position="754"/>
    </location>
</feature>
<sequence>MNTTLFSATSDAFQAKCAPLVSLKDVLLYFCVPLTLASLALFIIPAVFYLIRTPKRKIGRFKIELQGRQDCNLWRNQERMRVKLVGIRRGDTDECSECQWKEFDYFSSGKMSALFQDGNGRFKELTAACFVLPREESDVLEQCEKCIETCVVKDLHTGVWYKYNTSSRLSSFSPSTANSVGPEHRIVFVRLHKIGSNVEETIRGMSSRCRKLFTLLFKCYCSLTSPFLCTHHTKLTHLDQSMILVSKVLFSVVTVSILQVFVPTNRMPFRHYFKNFEYSMRDFTLDGDDLYISTAAALLSFVGSMPFEIFLRLIRFILTAKYSTTESIIKEPSTLTCSKKERLGEQKHFEEMPNSSFQLEATFKNVIEELKVRLASIGLRRSYSNNSRGTSVSSQKAQRSVLKHYRTLPENDTTSLGKETIPLESVPNFQKAPPEGSSPGTCQPMSWKASRTTATIPYQRNNHIYAEISDDFIAVKDEEGSSSTSEGQELGTRPSQSSCPSVVLLALEDQQDRRQNWPGDSYHLLKEFHDPAVLMDIDATRIKFKKDCRHSRYKGANQNSSCAADPLPTSGSLESTNNDIVANDNLVIQSKDDTKQATYTKATVAASSTTQRQHDINTENLTWHKTDSEATVNDSTCHQKEDQIYLNNSSSNSPSQAPIALVVEGEYRQFARGDCNTTNLGEDTVSTVSNSKMVKYRDVLSRGMKVKKALVVRGKNYIDNFRDMSKAIIRSLSLSSVGDESVTTFSEQSESSGVTKLPGKVPEKKSSSSVPHLMVRDGHTQSEPLQNNTSKRSNKMTKTIYHGVTIAQPEEDNPSILHRLKLWLSNIFVNTKTQSDQSDDTDTDVGCMANMTSKDVTKRQNHISQNRKQIVSETFTSVTMDSTLLHEPPIQSVSGTSEREVMPDVLQSSIFKGVAGNIPFRKPSFQSASHEEVWKTSSETQGKRKLSQNRNNNMNKMAMSLGESSSSSSFQDGKKLKTELIHLLANPFPEIGDDTSSVAPNSSSSRTILEQLDKVAPWQSSSATSRSPSPEPKPLDQIFLPGEKVEYKRVQLQKDSCLDRAVFLFSLIFFISAIVCSTYSVSYLCRQQLQHLWILIVLSTVTLLVGFDLLKAFIISATHLVWFPHTW</sequence>
<name>A0A9Q1C221_HOLLE</name>
<keyword evidence="2" id="KW-1133">Transmembrane helix</keyword>
<feature type="region of interest" description="Disordered" evidence="1">
    <location>
        <begin position="477"/>
        <end position="499"/>
    </location>
</feature>
<gene>
    <name evidence="3" type="ORF">HOLleu_20788</name>
</gene>
<feature type="transmembrane region" description="Helical" evidence="2">
    <location>
        <begin position="1061"/>
        <end position="1080"/>
    </location>
</feature>
<organism evidence="3 4">
    <name type="scientific">Holothuria leucospilota</name>
    <name type="common">Black long sea cucumber</name>
    <name type="synonym">Mertensiothuria leucospilota</name>
    <dbReference type="NCBI Taxonomy" id="206669"/>
    <lineage>
        <taxon>Eukaryota</taxon>
        <taxon>Metazoa</taxon>
        <taxon>Echinodermata</taxon>
        <taxon>Eleutherozoa</taxon>
        <taxon>Echinozoa</taxon>
        <taxon>Holothuroidea</taxon>
        <taxon>Aspidochirotacea</taxon>
        <taxon>Aspidochirotida</taxon>
        <taxon>Holothuriidae</taxon>
        <taxon>Holothuria</taxon>
    </lineage>
</organism>
<keyword evidence="4" id="KW-1185">Reference proteome</keyword>
<feature type="region of interest" description="Disordered" evidence="1">
    <location>
        <begin position="409"/>
        <end position="448"/>
    </location>
</feature>
<dbReference type="OrthoDB" id="10682524at2759"/>
<dbReference type="Proteomes" id="UP001152320">
    <property type="component" value="Chromosome 9"/>
</dbReference>
<proteinExistence type="predicted"/>
<feature type="compositionally biased region" description="Polar residues" evidence="1">
    <location>
        <begin position="781"/>
        <end position="791"/>
    </location>
</feature>
<dbReference type="AlphaFoldDB" id="A0A9Q1C221"/>
<keyword evidence="2" id="KW-0812">Transmembrane</keyword>
<reference evidence="3" key="1">
    <citation type="submission" date="2021-10" db="EMBL/GenBank/DDBJ databases">
        <title>Tropical sea cucumber genome reveals ecological adaptation and Cuvierian tubules defense mechanism.</title>
        <authorList>
            <person name="Chen T."/>
        </authorList>
    </citation>
    <scope>NUCLEOTIDE SEQUENCE</scope>
    <source>
        <strain evidence="3">Nanhai2018</strain>
        <tissue evidence="3">Muscle</tissue>
    </source>
</reference>